<dbReference type="AlphaFoldDB" id="A0A0M0K6G3"/>
<feature type="compositionally biased region" description="Basic residues" evidence="1">
    <location>
        <begin position="266"/>
        <end position="282"/>
    </location>
</feature>
<dbReference type="GO" id="GO:0016301">
    <property type="term" value="F:kinase activity"/>
    <property type="evidence" value="ECO:0007669"/>
    <property type="project" value="UniProtKB-KW"/>
</dbReference>
<evidence type="ECO:0000256" key="1">
    <source>
        <dbReference type="SAM" id="MobiDB-lite"/>
    </source>
</evidence>
<gene>
    <name evidence="2" type="ORF">Ctob_016581</name>
</gene>
<proteinExistence type="predicted"/>
<name>A0A0M0K6G3_9EUKA</name>
<sequence length="317" mass="34064">MLVRPAGSSIVVNEEQPRKVLLSMLVRPRGSLIDVIEEQARKANSPMLVRPAGSAIVVNEEQSSKACSPMLVRLAGSSINVNEEQSRKAYRPRFARLMGSSIDVIEEQREKANSPMLVRPAGSSIVVNEEQPWKAHSPMLVRPVGSVIDVMDLSPRNAFAGTRALPWRSAHAASSTSIGGTSIGASPTPRMHPRIPAIGYESSPDDATLLSAATSTSKPPSPVTLARLGSPHAASAASAKRRPAARLPERSSVVTLPRLLASGRPTRAHSRAQRTRRARARHARLTPLSARSVGTSANARAFSRTSSVRKVESLHMW</sequence>
<dbReference type="Proteomes" id="UP000037460">
    <property type="component" value="Unassembled WGS sequence"/>
</dbReference>
<keyword evidence="2" id="KW-0808">Transferase</keyword>
<evidence type="ECO:0000313" key="3">
    <source>
        <dbReference type="Proteomes" id="UP000037460"/>
    </source>
</evidence>
<reference evidence="3" key="1">
    <citation type="journal article" date="2015" name="PLoS Genet.">
        <title>Genome Sequence and Transcriptome Analyses of Chrysochromulina tobin: Metabolic Tools for Enhanced Algal Fitness in the Prominent Order Prymnesiales (Haptophyceae).</title>
        <authorList>
            <person name="Hovde B.T."/>
            <person name="Deodato C.R."/>
            <person name="Hunsperger H.M."/>
            <person name="Ryken S.A."/>
            <person name="Yost W."/>
            <person name="Jha R.K."/>
            <person name="Patterson J."/>
            <person name="Monnat R.J. Jr."/>
            <person name="Barlow S.B."/>
            <person name="Starkenburg S.R."/>
            <person name="Cattolico R.A."/>
        </authorList>
    </citation>
    <scope>NUCLEOTIDE SEQUENCE</scope>
    <source>
        <strain evidence="3">CCMP291</strain>
    </source>
</reference>
<dbReference type="EMBL" id="JWZX01001237">
    <property type="protein sequence ID" value="KOO34399.1"/>
    <property type="molecule type" value="Genomic_DNA"/>
</dbReference>
<accession>A0A0M0K6G3</accession>
<keyword evidence="2" id="KW-0418">Kinase</keyword>
<protein>
    <submittedName>
        <fullName evidence="2">Ser thr protein kinase</fullName>
    </submittedName>
</protein>
<evidence type="ECO:0000313" key="2">
    <source>
        <dbReference type="EMBL" id="KOO34399.1"/>
    </source>
</evidence>
<feature type="region of interest" description="Disordered" evidence="1">
    <location>
        <begin position="211"/>
        <end position="282"/>
    </location>
</feature>
<keyword evidence="3" id="KW-1185">Reference proteome</keyword>
<organism evidence="2 3">
    <name type="scientific">Chrysochromulina tobinii</name>
    <dbReference type="NCBI Taxonomy" id="1460289"/>
    <lineage>
        <taxon>Eukaryota</taxon>
        <taxon>Haptista</taxon>
        <taxon>Haptophyta</taxon>
        <taxon>Prymnesiophyceae</taxon>
        <taxon>Prymnesiales</taxon>
        <taxon>Chrysochromulinaceae</taxon>
        <taxon>Chrysochromulina</taxon>
    </lineage>
</organism>
<comment type="caution">
    <text evidence="2">The sequence shown here is derived from an EMBL/GenBank/DDBJ whole genome shotgun (WGS) entry which is preliminary data.</text>
</comment>